<protein>
    <submittedName>
        <fullName evidence="1">DUF1850 domain-containing protein</fullName>
    </submittedName>
</protein>
<organism evidence="1 2">
    <name type="scientific">Azospira restricta</name>
    <dbReference type="NCBI Taxonomy" id="404405"/>
    <lineage>
        <taxon>Bacteria</taxon>
        <taxon>Pseudomonadati</taxon>
        <taxon>Pseudomonadota</taxon>
        <taxon>Betaproteobacteria</taxon>
        <taxon>Rhodocyclales</taxon>
        <taxon>Rhodocyclaceae</taxon>
        <taxon>Azospira</taxon>
    </lineage>
</organism>
<reference evidence="1" key="1">
    <citation type="submission" date="2020-11" db="EMBL/GenBank/DDBJ databases">
        <title>Azospira restricta DSM 18626 genome sequence.</title>
        <authorList>
            <person name="Moe W.M."/>
        </authorList>
    </citation>
    <scope>NUCLEOTIDE SEQUENCE</scope>
    <source>
        <strain evidence="1">DSM 18626</strain>
    </source>
</reference>
<dbReference type="AlphaFoldDB" id="A0A974SP69"/>
<keyword evidence="2" id="KW-1185">Reference proteome</keyword>
<evidence type="ECO:0000313" key="1">
    <source>
        <dbReference type="EMBL" id="QRJ63896.1"/>
    </source>
</evidence>
<dbReference type="EMBL" id="CP064781">
    <property type="protein sequence ID" value="QRJ63896.1"/>
    <property type="molecule type" value="Genomic_DNA"/>
</dbReference>
<accession>A0A974SP69</accession>
<sequence>MSGLCLAAAGLVAALPLTGFTLSWTHSIEKTRWEEDWRVAGAALELREARIRGSGAGMEPPAGARHEDGVWRYVPSHPTHARVRLTHSPHAAGYELCADGRCRPLADLLPGIGDNAVIELSACPVR</sequence>
<dbReference type="InterPro" id="IPR015001">
    <property type="entry name" value="DUF1850"/>
</dbReference>
<dbReference type="Pfam" id="PF08905">
    <property type="entry name" value="DUF1850"/>
    <property type="match status" value="1"/>
</dbReference>
<evidence type="ECO:0000313" key="2">
    <source>
        <dbReference type="Proteomes" id="UP000663444"/>
    </source>
</evidence>
<proteinExistence type="predicted"/>
<dbReference type="RefSeq" id="WP_203387428.1">
    <property type="nucleotide sequence ID" value="NZ_CP064781.1"/>
</dbReference>
<dbReference type="Proteomes" id="UP000663444">
    <property type="component" value="Chromosome"/>
</dbReference>
<dbReference type="KEGG" id="ares:IWH25_00605"/>
<name>A0A974SP69_9RHOO</name>
<gene>
    <name evidence="1" type="ORF">IWH25_00605</name>
</gene>